<sequence>NRCVSGINNSRLSQRRAKDREAQRASRAGLGRRMEQLERDVEPLKNRQNTAPPVNKLYLRIRLLKEDLVSLLGITSSPRPISSVPFEKSVTELQAQPAPAAVSPRSLRLQKGMIRQVPQALLQRAVVLKRDTS</sequence>
<accession>A0A5C6SES2</accession>
<comment type="caution">
    <text evidence="2">The sequence shown here is derived from an EMBL/GenBank/DDBJ whole genome shotgun (WGS) entry which is preliminary data.</text>
</comment>
<gene>
    <name evidence="2" type="ORF">FocTR4_00012301</name>
</gene>
<dbReference type="AlphaFoldDB" id="A0A5C6SES2"/>
<evidence type="ECO:0000313" key="2">
    <source>
        <dbReference type="EMBL" id="TXB97274.1"/>
    </source>
</evidence>
<protein>
    <submittedName>
        <fullName evidence="2">Uncharacterized protein</fullName>
    </submittedName>
</protein>
<feature type="region of interest" description="Disordered" evidence="1">
    <location>
        <begin position="1"/>
        <end position="34"/>
    </location>
</feature>
<feature type="compositionally biased region" description="Polar residues" evidence="1">
    <location>
        <begin position="1"/>
        <end position="12"/>
    </location>
</feature>
<feature type="non-terminal residue" evidence="2">
    <location>
        <position position="1"/>
    </location>
</feature>
<reference evidence="2 3" key="1">
    <citation type="submission" date="2019-07" db="EMBL/GenBank/DDBJ databases">
        <title>The First High-Quality Draft Genome Sequence of the Causal Agent of the Current Panama Disease Epidemic.</title>
        <authorList>
            <person name="Warmington R.J."/>
            <person name="Kay W."/>
            <person name="Jeffries A."/>
            <person name="Bebber D."/>
            <person name="Moore K."/>
            <person name="Studholme D.J."/>
        </authorList>
    </citation>
    <scope>NUCLEOTIDE SEQUENCE [LARGE SCALE GENOMIC DNA]</scope>
    <source>
        <strain evidence="2 3">TR4</strain>
    </source>
</reference>
<evidence type="ECO:0000256" key="1">
    <source>
        <dbReference type="SAM" id="MobiDB-lite"/>
    </source>
</evidence>
<dbReference type="Proteomes" id="UP000321331">
    <property type="component" value="Unassembled WGS sequence"/>
</dbReference>
<proteinExistence type="predicted"/>
<evidence type="ECO:0000313" key="3">
    <source>
        <dbReference type="Proteomes" id="UP000321331"/>
    </source>
</evidence>
<dbReference type="EMBL" id="VMNF01000014">
    <property type="protein sequence ID" value="TXB97274.1"/>
    <property type="molecule type" value="Genomic_DNA"/>
</dbReference>
<name>A0A5C6SES2_FUSOC</name>
<organism evidence="2 3">
    <name type="scientific">Fusarium oxysporum f. sp. cubense</name>
    <dbReference type="NCBI Taxonomy" id="61366"/>
    <lineage>
        <taxon>Eukaryota</taxon>
        <taxon>Fungi</taxon>
        <taxon>Dikarya</taxon>
        <taxon>Ascomycota</taxon>
        <taxon>Pezizomycotina</taxon>
        <taxon>Sordariomycetes</taxon>
        <taxon>Hypocreomycetidae</taxon>
        <taxon>Hypocreales</taxon>
        <taxon>Nectriaceae</taxon>
        <taxon>Fusarium</taxon>
        <taxon>Fusarium oxysporum species complex</taxon>
    </lineage>
</organism>